<organism evidence="2 3">
    <name type="scientific">Hibiscus sabdariffa</name>
    <name type="common">roselle</name>
    <dbReference type="NCBI Taxonomy" id="183260"/>
    <lineage>
        <taxon>Eukaryota</taxon>
        <taxon>Viridiplantae</taxon>
        <taxon>Streptophyta</taxon>
        <taxon>Embryophyta</taxon>
        <taxon>Tracheophyta</taxon>
        <taxon>Spermatophyta</taxon>
        <taxon>Magnoliopsida</taxon>
        <taxon>eudicotyledons</taxon>
        <taxon>Gunneridae</taxon>
        <taxon>Pentapetalae</taxon>
        <taxon>rosids</taxon>
        <taxon>malvids</taxon>
        <taxon>Malvales</taxon>
        <taxon>Malvaceae</taxon>
        <taxon>Malvoideae</taxon>
        <taxon>Hibiscus</taxon>
    </lineage>
</organism>
<name>A0ABR2CV58_9ROSI</name>
<evidence type="ECO:0000259" key="1">
    <source>
        <dbReference type="Pfam" id="PF13456"/>
    </source>
</evidence>
<reference evidence="2 3" key="1">
    <citation type="journal article" date="2024" name="G3 (Bethesda)">
        <title>Genome assembly of Hibiscus sabdariffa L. provides insights into metabolisms of medicinal natural products.</title>
        <authorList>
            <person name="Kim T."/>
        </authorList>
    </citation>
    <scope>NUCLEOTIDE SEQUENCE [LARGE SCALE GENOMIC DNA]</scope>
    <source>
        <strain evidence="2">TK-2024</strain>
        <tissue evidence="2">Old leaves</tissue>
    </source>
</reference>
<dbReference type="InterPro" id="IPR002156">
    <property type="entry name" value="RNaseH_domain"/>
</dbReference>
<evidence type="ECO:0000313" key="3">
    <source>
        <dbReference type="Proteomes" id="UP001472677"/>
    </source>
</evidence>
<proteinExistence type="predicted"/>
<comment type="caution">
    <text evidence="2">The sequence shown here is derived from an EMBL/GenBank/DDBJ whole genome shotgun (WGS) entry which is preliminary data.</text>
</comment>
<accession>A0ABR2CV58</accession>
<evidence type="ECO:0000313" key="2">
    <source>
        <dbReference type="EMBL" id="KAK8523673.1"/>
    </source>
</evidence>
<gene>
    <name evidence="2" type="ORF">V6N12_013758</name>
</gene>
<dbReference type="Pfam" id="PF13456">
    <property type="entry name" value="RVT_3"/>
    <property type="match status" value="1"/>
</dbReference>
<protein>
    <recommendedName>
        <fullName evidence="1">RNase H type-1 domain-containing protein</fullName>
    </recommendedName>
</protein>
<sequence length="81" mass="8885">MDVVRSIQGDNYRLHSSALVAAVAKLLRRSWEVRVCHVNRCGNVIADNLAKLATSVSDGFIFFPDPPQSIYQALHADASSD</sequence>
<feature type="domain" description="RNase H type-1" evidence="1">
    <location>
        <begin position="3"/>
        <end position="53"/>
    </location>
</feature>
<dbReference type="Proteomes" id="UP001472677">
    <property type="component" value="Unassembled WGS sequence"/>
</dbReference>
<dbReference type="EMBL" id="JBBPBM010000042">
    <property type="protein sequence ID" value="KAK8523673.1"/>
    <property type="molecule type" value="Genomic_DNA"/>
</dbReference>
<keyword evidence="3" id="KW-1185">Reference proteome</keyword>